<name>A0AAW1TF55_9CHLO</name>
<feature type="domain" description="Plastid division protein CDP1-like IMS" evidence="2">
    <location>
        <begin position="613"/>
        <end position="730"/>
    </location>
</feature>
<evidence type="ECO:0000259" key="4">
    <source>
        <dbReference type="Pfam" id="PF25515"/>
    </source>
</evidence>
<evidence type="ECO:0000259" key="3">
    <source>
        <dbReference type="Pfam" id="PF23468"/>
    </source>
</evidence>
<evidence type="ECO:0000313" key="6">
    <source>
        <dbReference type="Proteomes" id="UP001485043"/>
    </source>
</evidence>
<feature type="domain" description="Plastid division protein CDP1-like 2nd alpha solenoid" evidence="3">
    <location>
        <begin position="405"/>
        <end position="481"/>
    </location>
</feature>
<reference evidence="5 6" key="1">
    <citation type="journal article" date="2024" name="Nat. Commun.">
        <title>Phylogenomics reveals the evolutionary origins of lichenization in chlorophyte algae.</title>
        <authorList>
            <person name="Puginier C."/>
            <person name="Libourel C."/>
            <person name="Otte J."/>
            <person name="Skaloud P."/>
            <person name="Haon M."/>
            <person name="Grisel S."/>
            <person name="Petersen M."/>
            <person name="Berrin J.G."/>
            <person name="Delaux P.M."/>
            <person name="Dal Grande F."/>
            <person name="Keller J."/>
        </authorList>
    </citation>
    <scope>NUCLEOTIDE SEQUENCE [LARGE SCALE GENOMIC DNA]</scope>
    <source>
        <strain evidence="5 6">SAG 2523</strain>
    </source>
</reference>
<organism evidence="5 6">
    <name type="scientific">Apatococcus fuscideae</name>
    <dbReference type="NCBI Taxonomy" id="2026836"/>
    <lineage>
        <taxon>Eukaryota</taxon>
        <taxon>Viridiplantae</taxon>
        <taxon>Chlorophyta</taxon>
        <taxon>core chlorophytes</taxon>
        <taxon>Trebouxiophyceae</taxon>
        <taxon>Chlorellales</taxon>
        <taxon>Chlorellaceae</taxon>
        <taxon>Apatococcus</taxon>
    </lineage>
</organism>
<dbReference type="InterPro" id="IPR058032">
    <property type="entry name" value="CDP1-like_a_solenoid_1"/>
</dbReference>
<dbReference type="Pfam" id="PF25515">
    <property type="entry name" value="Arm_PDR"/>
    <property type="match status" value="1"/>
</dbReference>
<keyword evidence="6" id="KW-1185">Reference proteome</keyword>
<feature type="region of interest" description="Disordered" evidence="1">
    <location>
        <begin position="565"/>
        <end position="610"/>
    </location>
</feature>
<dbReference type="PANTHER" id="PTHR33925:SF1">
    <property type="entry name" value="PROTEIN ACCUMULATION AND REPLICATION OF CHLOROPLASTS 6, CHLOROPLASTIC"/>
    <property type="match status" value="1"/>
</dbReference>
<comment type="caution">
    <text evidence="5">The sequence shown here is derived from an EMBL/GenBank/DDBJ whole genome shotgun (WGS) entry which is preliminary data.</text>
</comment>
<feature type="compositionally biased region" description="Low complexity" evidence="1">
    <location>
        <begin position="585"/>
        <end position="607"/>
    </location>
</feature>
<dbReference type="PANTHER" id="PTHR33925">
    <property type="entry name" value="PLASTID DIVISION PROTEIN CDP1, CHLOROPLASTIC-RELATED"/>
    <property type="match status" value="1"/>
</dbReference>
<gene>
    <name evidence="5" type="ORF">WJX84_006089</name>
</gene>
<accession>A0AAW1TF55</accession>
<feature type="compositionally biased region" description="Low complexity" evidence="1">
    <location>
        <begin position="354"/>
        <end position="363"/>
    </location>
</feature>
<feature type="region of interest" description="Disordered" evidence="1">
    <location>
        <begin position="497"/>
        <end position="534"/>
    </location>
</feature>
<dbReference type="Pfam" id="PF23468">
    <property type="entry name" value="ARC6"/>
    <property type="match status" value="1"/>
</dbReference>
<feature type="region of interest" description="Disordered" evidence="1">
    <location>
        <begin position="343"/>
        <end position="400"/>
    </location>
</feature>
<evidence type="ECO:0008006" key="7">
    <source>
        <dbReference type="Google" id="ProtNLM"/>
    </source>
</evidence>
<evidence type="ECO:0000259" key="2">
    <source>
        <dbReference type="Pfam" id="PF13355"/>
    </source>
</evidence>
<dbReference type="Proteomes" id="UP001485043">
    <property type="component" value="Unassembled WGS sequence"/>
</dbReference>
<proteinExistence type="predicted"/>
<dbReference type="EMBL" id="JALJOV010000094">
    <property type="protein sequence ID" value="KAK9867320.1"/>
    <property type="molecule type" value="Genomic_DNA"/>
</dbReference>
<dbReference type="AlphaFoldDB" id="A0AAW1TF55"/>
<evidence type="ECO:0000313" key="5">
    <source>
        <dbReference type="EMBL" id="KAK9867320.1"/>
    </source>
</evidence>
<sequence>MSAKVTTGAALAGIQGAMRRREATLPLPVDYGQLLGLRGAEQTAEPQVQAAVEELGRSELEDGYSPRAVEGRMLVLQEAAEGVRHARNHPGMEPRQLEVEWALLPGTLALLQEVGENEVVLGIGAAALERWEAGPHRRDITLAMALSHCSLAREAFGVREQAATGCARLEEALGLLRGAGTPPLAPLLADEIDGALRELQPQCVLEHLKLPLGLAHGPMRKQAINVLKALLAGSADGGGAAVDASYAGTAVRRLTAQETVLLLEWADVARDPTATWCTPELLQYAALAHLVTGFTQRRPVFVQTADRILSALGQAGTSTMEGVVTRVLLGNPDEALDMLRTAERQGDRGGSGRGSANASPSGAWDAPAASTSTSNGVASRGDNGMFAPSGGRSPAWGAASSLPPRHEALSFIRAHSDDPEDLLPGLCLFIEQWLDQVAFKQFRDLNDNAPSSSLVEFFQDGRVTGYLQQHAEMERPSPTHLAGLHGAATGLATNLQRVFSQPPPNPFSSRPANQDGLPSSGATQPGTSRLQSATQQPSLRIAAAALLALSLGSLLLLRSRSSLQPASRSSLPGVGTPAPQSSHEQPAAAASTSAAARAPQQQPQAAQLSKRTAEAVIRSWQEAKCAALGPKHDTSRLASVAAEPWLAIVTQEASKARESGWFWEYDLKSLSVEQINTGSGPGQMRVRAKLKETGTLYAANGKRADEHAYSNPYSVEYTLQQADTRSGWLMTDALVLGR</sequence>
<dbReference type="InterPro" id="IPR057137">
    <property type="entry name" value="CDP1-like_a_solenoid_2"/>
</dbReference>
<dbReference type="InterPro" id="IPR044685">
    <property type="entry name" value="CPD1-like"/>
</dbReference>
<feature type="domain" description="Plastid division protein CDP1-like 1st alpha solenoid" evidence="4">
    <location>
        <begin position="98"/>
        <end position="244"/>
    </location>
</feature>
<protein>
    <recommendedName>
        <fullName evidence="7">ARC6 IMS domain-containing protein</fullName>
    </recommendedName>
</protein>
<dbReference type="InterPro" id="IPR025344">
    <property type="entry name" value="CDP1-like_IMS"/>
</dbReference>
<evidence type="ECO:0000256" key="1">
    <source>
        <dbReference type="SAM" id="MobiDB-lite"/>
    </source>
</evidence>
<feature type="compositionally biased region" description="Polar residues" evidence="1">
    <location>
        <begin position="507"/>
        <end position="534"/>
    </location>
</feature>
<dbReference type="Pfam" id="PF13355">
    <property type="entry name" value="ARC6-like_IMS"/>
    <property type="match status" value="1"/>
</dbReference>